<keyword evidence="2" id="KW-1185">Reference proteome</keyword>
<organism evidence="1 2">
    <name type="scientific">Phycomyces blakesleeanus</name>
    <dbReference type="NCBI Taxonomy" id="4837"/>
    <lineage>
        <taxon>Eukaryota</taxon>
        <taxon>Fungi</taxon>
        <taxon>Fungi incertae sedis</taxon>
        <taxon>Mucoromycota</taxon>
        <taxon>Mucoromycotina</taxon>
        <taxon>Mucoromycetes</taxon>
        <taxon>Mucorales</taxon>
        <taxon>Phycomycetaceae</taxon>
        <taxon>Phycomyces</taxon>
    </lineage>
</organism>
<name>A0ABR3ARJ7_PHYBL</name>
<dbReference type="EMBL" id="JBCLYO010000023">
    <property type="protein sequence ID" value="KAL0079074.1"/>
    <property type="molecule type" value="Genomic_DNA"/>
</dbReference>
<sequence length="152" mass="16854">RNGHQIIKTIAIQPNSTLALCPVLAFCALRDYSRASTARPPQHLFVNAHQPMIPVQISTISSWLRSLLQLSMHESVLVQSIAFTLVLEHDMSLNNIVTLGNWSSCEVFQQYYSCNHTSSADFTNIVLRPSASVLVSGLVVPTVIYSDLENML</sequence>
<evidence type="ECO:0000313" key="2">
    <source>
        <dbReference type="Proteomes" id="UP001448207"/>
    </source>
</evidence>
<dbReference type="Proteomes" id="UP001448207">
    <property type="component" value="Unassembled WGS sequence"/>
</dbReference>
<evidence type="ECO:0000313" key="1">
    <source>
        <dbReference type="EMBL" id="KAL0079074.1"/>
    </source>
</evidence>
<accession>A0ABR3ARJ7</accession>
<feature type="non-terminal residue" evidence="1">
    <location>
        <position position="1"/>
    </location>
</feature>
<gene>
    <name evidence="1" type="ORF">J3Q64DRAFT_1645321</name>
</gene>
<reference evidence="1 2" key="1">
    <citation type="submission" date="2024-04" db="EMBL/GenBank/DDBJ databases">
        <title>Symmetric and asymmetric DNA N6-adenine methylation regulates different biological responses in Mucorales.</title>
        <authorList>
            <consortium name="Lawrence Berkeley National Laboratory"/>
            <person name="Lax C."/>
            <person name="Mondo S.J."/>
            <person name="Osorio-Concepcion M."/>
            <person name="Muszewska A."/>
            <person name="Corrochano-Luque M."/>
            <person name="Gutierrez G."/>
            <person name="Riley R."/>
            <person name="Lipzen A."/>
            <person name="Guo J."/>
            <person name="Hundley H."/>
            <person name="Amirebrahimi M."/>
            <person name="Ng V."/>
            <person name="Lorenzo-Gutierrez D."/>
            <person name="Binder U."/>
            <person name="Yang J."/>
            <person name="Song Y."/>
            <person name="Canovas D."/>
            <person name="Navarro E."/>
            <person name="Freitag M."/>
            <person name="Gabaldon T."/>
            <person name="Grigoriev I.V."/>
            <person name="Corrochano L.M."/>
            <person name="Nicolas F.E."/>
            <person name="Garre V."/>
        </authorList>
    </citation>
    <scope>NUCLEOTIDE SEQUENCE [LARGE SCALE GENOMIC DNA]</scope>
    <source>
        <strain evidence="1 2">L51</strain>
    </source>
</reference>
<proteinExistence type="predicted"/>
<comment type="caution">
    <text evidence="1">The sequence shown here is derived from an EMBL/GenBank/DDBJ whole genome shotgun (WGS) entry which is preliminary data.</text>
</comment>
<protein>
    <submittedName>
        <fullName evidence="1">Uncharacterized protein</fullName>
    </submittedName>
</protein>